<dbReference type="EMBL" id="KZ678393">
    <property type="protein sequence ID" value="PSR97234.1"/>
    <property type="molecule type" value="Genomic_DNA"/>
</dbReference>
<proteinExistence type="predicted"/>
<sequence length="164" mass="18597">MVIMNGFPGQPATDRPRALGWRALWSFYIQVTYRVATDQDTARGKHSRTSSVRQAPLNEGALSRSWERRATRLRVRVRADGALAREYLADIPGGRLGKYRACHCCWMLGCMHSIISAEQRTQWASWVVTKGDWLKSVFGGYDKLGEPRPKISKCRLGERAVESK</sequence>
<name>A0A2T3AGA7_9PEZI</name>
<dbReference type="Proteomes" id="UP000241462">
    <property type="component" value="Unassembled WGS sequence"/>
</dbReference>
<dbReference type="AlphaFoldDB" id="A0A2T3AGA7"/>
<gene>
    <name evidence="1" type="ORF">BD289DRAFT_112614</name>
</gene>
<accession>A0A2T3AGA7</accession>
<keyword evidence="2" id="KW-1185">Reference proteome</keyword>
<evidence type="ECO:0000313" key="1">
    <source>
        <dbReference type="EMBL" id="PSR97234.1"/>
    </source>
</evidence>
<evidence type="ECO:0000313" key="2">
    <source>
        <dbReference type="Proteomes" id="UP000241462"/>
    </source>
</evidence>
<reference evidence="1 2" key="1">
    <citation type="journal article" date="2018" name="Mycol. Prog.">
        <title>Coniella lustricola, a new species from submerged detritus.</title>
        <authorList>
            <person name="Raudabaugh D.B."/>
            <person name="Iturriaga T."/>
            <person name="Carver A."/>
            <person name="Mondo S."/>
            <person name="Pangilinan J."/>
            <person name="Lipzen A."/>
            <person name="He G."/>
            <person name="Amirebrahimi M."/>
            <person name="Grigoriev I.V."/>
            <person name="Miller A.N."/>
        </authorList>
    </citation>
    <scope>NUCLEOTIDE SEQUENCE [LARGE SCALE GENOMIC DNA]</scope>
    <source>
        <strain evidence="1 2">B22-T-1</strain>
    </source>
</reference>
<dbReference type="InParanoid" id="A0A2T3AGA7"/>
<organism evidence="1 2">
    <name type="scientific">Coniella lustricola</name>
    <dbReference type="NCBI Taxonomy" id="2025994"/>
    <lineage>
        <taxon>Eukaryota</taxon>
        <taxon>Fungi</taxon>
        <taxon>Dikarya</taxon>
        <taxon>Ascomycota</taxon>
        <taxon>Pezizomycotina</taxon>
        <taxon>Sordariomycetes</taxon>
        <taxon>Sordariomycetidae</taxon>
        <taxon>Diaporthales</taxon>
        <taxon>Schizoparmaceae</taxon>
        <taxon>Coniella</taxon>
    </lineage>
</organism>
<protein>
    <submittedName>
        <fullName evidence="1">Uncharacterized protein</fullName>
    </submittedName>
</protein>